<dbReference type="PANTHER" id="PTHR28077">
    <property type="entry name" value="INOSITOL PHOSPHORYLCERAMIDE SYNTHASE REGULATORY SUBUNIT KEI1"/>
    <property type="match status" value="1"/>
</dbReference>
<dbReference type="OrthoDB" id="3338076at2759"/>
<dbReference type="GO" id="GO:0000139">
    <property type="term" value="C:Golgi membrane"/>
    <property type="evidence" value="ECO:0007669"/>
    <property type="project" value="TreeGrafter"/>
</dbReference>
<feature type="compositionally biased region" description="Basic residues" evidence="1">
    <location>
        <begin position="274"/>
        <end position="300"/>
    </location>
</feature>
<keyword evidence="4" id="KW-1185">Reference proteome</keyword>
<evidence type="ECO:0000313" key="4">
    <source>
        <dbReference type="Proteomes" id="UP000242877"/>
    </source>
</evidence>
<feature type="region of interest" description="Disordered" evidence="1">
    <location>
        <begin position="345"/>
        <end position="430"/>
    </location>
</feature>
<dbReference type="InterPro" id="IPR013862">
    <property type="entry name" value="Kei1"/>
</dbReference>
<gene>
    <name evidence="3" type="ORF">AAP_03362</name>
</gene>
<feature type="compositionally biased region" description="Low complexity" evidence="1">
    <location>
        <begin position="447"/>
        <end position="470"/>
    </location>
</feature>
<keyword evidence="2" id="KW-1133">Transmembrane helix</keyword>
<protein>
    <recommendedName>
        <fullName evidence="5">DUF1753-domain-containing protein</fullName>
    </recommendedName>
</protein>
<feature type="transmembrane region" description="Helical" evidence="2">
    <location>
        <begin position="93"/>
        <end position="117"/>
    </location>
</feature>
<proteinExistence type="predicted"/>
<keyword evidence="2" id="KW-0812">Transmembrane</keyword>
<feature type="transmembrane region" description="Helical" evidence="2">
    <location>
        <begin position="63"/>
        <end position="81"/>
    </location>
</feature>
<dbReference type="GO" id="GO:0006673">
    <property type="term" value="P:inositol phosphoceramide metabolic process"/>
    <property type="evidence" value="ECO:0007669"/>
    <property type="project" value="InterPro"/>
</dbReference>
<dbReference type="VEuPathDB" id="FungiDB:AAP_03362"/>
<accession>A0A167YR21</accession>
<evidence type="ECO:0000256" key="2">
    <source>
        <dbReference type="SAM" id="Phobius"/>
    </source>
</evidence>
<name>A0A167YR21_9EURO</name>
<evidence type="ECO:0008006" key="5">
    <source>
        <dbReference type="Google" id="ProtNLM"/>
    </source>
</evidence>
<feature type="region of interest" description="Disordered" evidence="1">
    <location>
        <begin position="447"/>
        <end position="571"/>
    </location>
</feature>
<keyword evidence="2" id="KW-0472">Membrane</keyword>
<dbReference type="PANTHER" id="PTHR28077:SF1">
    <property type="entry name" value="INOSITOL PHOSPHORYLCERAMIDE SYNTHASE REGULATORY SUBUNIT KEI1"/>
    <property type="match status" value="1"/>
</dbReference>
<feature type="compositionally biased region" description="Low complexity" evidence="1">
    <location>
        <begin position="420"/>
        <end position="429"/>
    </location>
</feature>
<feature type="region of interest" description="Disordered" evidence="1">
    <location>
        <begin position="248"/>
        <end position="329"/>
    </location>
</feature>
<dbReference type="GO" id="GO:0070917">
    <property type="term" value="F:inositol phosphoceramide synthase regulator activity"/>
    <property type="evidence" value="ECO:0007669"/>
    <property type="project" value="InterPro"/>
</dbReference>
<dbReference type="AlphaFoldDB" id="A0A167YR21"/>
<organism evidence="3 4">
    <name type="scientific">Ascosphaera apis ARSEF 7405</name>
    <dbReference type="NCBI Taxonomy" id="392613"/>
    <lineage>
        <taxon>Eukaryota</taxon>
        <taxon>Fungi</taxon>
        <taxon>Dikarya</taxon>
        <taxon>Ascomycota</taxon>
        <taxon>Pezizomycotina</taxon>
        <taxon>Eurotiomycetes</taxon>
        <taxon>Eurotiomycetidae</taxon>
        <taxon>Onygenales</taxon>
        <taxon>Ascosphaeraceae</taxon>
        <taxon>Ascosphaera</taxon>
    </lineage>
</organism>
<feature type="compositionally biased region" description="Pro residues" evidence="1">
    <location>
        <begin position="484"/>
        <end position="496"/>
    </location>
</feature>
<dbReference type="Pfam" id="PF08552">
    <property type="entry name" value="Kei1"/>
    <property type="match status" value="1"/>
</dbReference>
<evidence type="ECO:0000256" key="1">
    <source>
        <dbReference type="SAM" id="MobiDB-lite"/>
    </source>
</evidence>
<feature type="compositionally biased region" description="Low complexity" evidence="1">
    <location>
        <begin position="248"/>
        <end position="273"/>
    </location>
</feature>
<evidence type="ECO:0000313" key="3">
    <source>
        <dbReference type="EMBL" id="KZZ91656.1"/>
    </source>
</evidence>
<feature type="compositionally biased region" description="Low complexity" evidence="1">
    <location>
        <begin position="366"/>
        <end position="409"/>
    </location>
</feature>
<feature type="transmembrane region" description="Helical" evidence="2">
    <location>
        <begin position="20"/>
        <end position="51"/>
    </location>
</feature>
<dbReference type="Proteomes" id="UP000242877">
    <property type="component" value="Unassembled WGS sequence"/>
</dbReference>
<sequence>MFKVNSLSRYFRIPRPTSFLYVLSLQTGASLITLSLLLNKVSGLYGILAILTGYHLSPFQLSMYIYSLLALILTAFLGPYIRTQAPLQCLALAWFYVIDSLINAAYTAAFGATWFLVVSQHHLAAASAGVESSAGISAPGSGMVDDTAGFTNPKYNVSSVAVGTGANGVSASTEGADAPAGMDLSAAGMMPTVSNGIRQPEGLQSILIIVALLTIRVYFSCVMLSFARQCIHQYNSFEYGYAPAPLLSSSRSHSRNSSAASSGSTTGVLPSHHTPSHSRSHSSHSSRHGHHSSHSHRHSRNLSLLSRDEVTDPNPFSPRRPEGQGWKGQLGRAMIIPARSFFLSPDDDDTVNGGSSSIGMTGNGGDVAVASSSSPAPGPSAGSNNVSSSSKGGVQTSVTPVPSNSSSASQRNKLPKLKSKGLPGLSGLGINSTPNSPFNFTFPSITSPSSATPTSFSLNNNNNVSSSDEGGVSERERRRRSGTGPPPPQLIPPINMPPVSEEAVSDESTMAQGIISPVNGRSRTATPLGFGGNRSGTPNSAGPGPGPRGRSTPRTGRSKRSPSHGYSLSTS</sequence>
<comment type="caution">
    <text evidence="3">The sequence shown here is derived from an EMBL/GenBank/DDBJ whole genome shotgun (WGS) entry which is preliminary data.</text>
</comment>
<reference evidence="3 4" key="1">
    <citation type="journal article" date="2016" name="Genome Biol. Evol.">
        <title>Divergent and convergent evolution of fungal pathogenicity.</title>
        <authorList>
            <person name="Shang Y."/>
            <person name="Xiao G."/>
            <person name="Zheng P."/>
            <person name="Cen K."/>
            <person name="Zhan S."/>
            <person name="Wang C."/>
        </authorList>
    </citation>
    <scope>NUCLEOTIDE SEQUENCE [LARGE SCALE GENOMIC DNA]</scope>
    <source>
        <strain evidence="3 4">ARSEF 7405</strain>
    </source>
</reference>
<dbReference type="GO" id="GO:0070916">
    <property type="term" value="C:inositol phosphoceramide synthase complex"/>
    <property type="evidence" value="ECO:0007669"/>
    <property type="project" value="TreeGrafter"/>
</dbReference>
<dbReference type="EMBL" id="AZGZ01000013">
    <property type="protein sequence ID" value="KZZ91656.1"/>
    <property type="molecule type" value="Genomic_DNA"/>
</dbReference>